<dbReference type="Pfam" id="PF13520">
    <property type="entry name" value="AA_permease_2"/>
    <property type="match status" value="1"/>
</dbReference>
<feature type="transmembrane region" description="Helical" evidence="5">
    <location>
        <begin position="151"/>
        <end position="171"/>
    </location>
</feature>
<feature type="transmembrane region" description="Helical" evidence="5">
    <location>
        <begin position="40"/>
        <end position="64"/>
    </location>
</feature>
<keyword evidence="4 5" id="KW-0472">Membrane</keyword>
<feature type="transmembrane region" description="Helical" evidence="5">
    <location>
        <begin position="278"/>
        <end position="301"/>
    </location>
</feature>
<comment type="subcellular location">
    <subcellularLocation>
        <location evidence="1">Membrane</location>
        <topology evidence="1">Multi-pass membrane protein</topology>
    </subcellularLocation>
</comment>
<sequence length="442" mass="47467">MKTTPRTLGLATAISLVVANMVGSGIYTSLGFQLQNMQSLFAVLMLWVVGGLVALCGSLVYGELGAAFPQNGGEYNFLSQLYSPLLGFLSGWISAIVGFAAPVAAVCIALGNYLHSVFPTLPVLTTAVLALLCITAIHAYKTSLGARFQQISTLLNVGVMLLLIISGLSVMHPQTINVAPSKAGWQEIFSNPNFVTNLYWVSYAYTGWNAASYIAGEIKQPGRNLPLALIIGSVLVMLLYLCINYAFLYAAPVSALQGQLEVGFVAAQYMLGSNGAQLFGIIISISLISTISAMTFAGPRVTARLGHEVQALQVLGRINRHGVPGIAIVAQSLIALVLVLFNQFQLVIDIIGFTLSLSTSLTVAGVFILRRKHAHLQPAYRTWGYPVTPILFLLINAWILYYGFMQKWQASLGGLLIIVLGAGLWWWNKKSGTPTSIPPNKG</sequence>
<evidence type="ECO:0000313" key="6">
    <source>
        <dbReference type="EMBL" id="QGW29196.1"/>
    </source>
</evidence>
<dbReference type="EMBL" id="CP046566">
    <property type="protein sequence ID" value="QGW29196.1"/>
    <property type="molecule type" value="Genomic_DNA"/>
</dbReference>
<name>A0A6I6G8W1_9BACT</name>
<dbReference type="PANTHER" id="PTHR11785">
    <property type="entry name" value="AMINO ACID TRANSPORTER"/>
    <property type="match status" value="1"/>
</dbReference>
<dbReference type="PANTHER" id="PTHR11785:SF512">
    <property type="entry name" value="SOBREMESA, ISOFORM B"/>
    <property type="match status" value="1"/>
</dbReference>
<feature type="transmembrane region" description="Helical" evidence="5">
    <location>
        <begin position="408"/>
        <end position="427"/>
    </location>
</feature>
<protein>
    <submittedName>
        <fullName evidence="6">Amino acid permease</fullName>
    </submittedName>
</protein>
<keyword evidence="3 5" id="KW-1133">Transmembrane helix</keyword>
<organism evidence="6 7">
    <name type="scientific">Phnomibacter ginsenosidimutans</name>
    <dbReference type="NCBI Taxonomy" id="2676868"/>
    <lineage>
        <taxon>Bacteria</taxon>
        <taxon>Pseudomonadati</taxon>
        <taxon>Bacteroidota</taxon>
        <taxon>Chitinophagia</taxon>
        <taxon>Chitinophagales</taxon>
        <taxon>Chitinophagaceae</taxon>
        <taxon>Phnomibacter</taxon>
    </lineage>
</organism>
<dbReference type="PIRSF" id="PIRSF006060">
    <property type="entry name" value="AA_transporter"/>
    <property type="match status" value="1"/>
</dbReference>
<evidence type="ECO:0000256" key="3">
    <source>
        <dbReference type="ARBA" id="ARBA00022989"/>
    </source>
</evidence>
<dbReference type="GO" id="GO:0015179">
    <property type="term" value="F:L-amino acid transmembrane transporter activity"/>
    <property type="evidence" value="ECO:0007669"/>
    <property type="project" value="TreeGrafter"/>
</dbReference>
<feature type="transmembrane region" description="Helical" evidence="5">
    <location>
        <begin position="382"/>
        <end position="402"/>
    </location>
</feature>
<dbReference type="Gene3D" id="1.20.1740.10">
    <property type="entry name" value="Amino acid/polyamine transporter I"/>
    <property type="match status" value="1"/>
</dbReference>
<feature type="transmembrane region" description="Helical" evidence="5">
    <location>
        <begin position="350"/>
        <end position="370"/>
    </location>
</feature>
<evidence type="ECO:0000256" key="5">
    <source>
        <dbReference type="SAM" id="Phobius"/>
    </source>
</evidence>
<proteinExistence type="predicted"/>
<dbReference type="GO" id="GO:0016020">
    <property type="term" value="C:membrane"/>
    <property type="evidence" value="ECO:0007669"/>
    <property type="project" value="UniProtKB-SubCell"/>
</dbReference>
<feature type="transmembrane region" description="Helical" evidence="5">
    <location>
        <begin position="117"/>
        <end position="139"/>
    </location>
</feature>
<dbReference type="RefSeq" id="WP_157479549.1">
    <property type="nucleotide sequence ID" value="NZ_CP046566.1"/>
</dbReference>
<feature type="transmembrane region" description="Helical" evidence="5">
    <location>
        <begin position="85"/>
        <end position="111"/>
    </location>
</feature>
<keyword evidence="7" id="KW-1185">Reference proteome</keyword>
<accession>A0A6I6G8W1</accession>
<evidence type="ECO:0000256" key="4">
    <source>
        <dbReference type="ARBA" id="ARBA00023136"/>
    </source>
</evidence>
<evidence type="ECO:0000256" key="2">
    <source>
        <dbReference type="ARBA" id="ARBA00022692"/>
    </source>
</evidence>
<feature type="transmembrane region" description="Helical" evidence="5">
    <location>
        <begin position="322"/>
        <end position="344"/>
    </location>
</feature>
<dbReference type="InterPro" id="IPR002293">
    <property type="entry name" value="AA/rel_permease1"/>
</dbReference>
<evidence type="ECO:0000313" key="7">
    <source>
        <dbReference type="Proteomes" id="UP000426027"/>
    </source>
</evidence>
<keyword evidence="2 5" id="KW-0812">Transmembrane</keyword>
<evidence type="ECO:0000256" key="1">
    <source>
        <dbReference type="ARBA" id="ARBA00004141"/>
    </source>
</evidence>
<dbReference type="Proteomes" id="UP000426027">
    <property type="component" value="Chromosome"/>
</dbReference>
<dbReference type="InterPro" id="IPR050598">
    <property type="entry name" value="AminoAcid_Transporter"/>
</dbReference>
<reference evidence="6 7" key="1">
    <citation type="submission" date="2019-11" db="EMBL/GenBank/DDBJ databases">
        <authorList>
            <person name="Im W.T."/>
        </authorList>
    </citation>
    <scope>NUCLEOTIDE SEQUENCE [LARGE SCALE GENOMIC DNA]</scope>
    <source>
        <strain evidence="6 7">SB-02</strain>
    </source>
</reference>
<dbReference type="AlphaFoldDB" id="A0A6I6G8W1"/>
<dbReference type="KEGG" id="fls:GLV81_14735"/>
<gene>
    <name evidence="6" type="ORF">GLV81_14735</name>
</gene>
<feature type="transmembrane region" description="Helical" evidence="5">
    <location>
        <begin position="227"/>
        <end position="251"/>
    </location>
</feature>